<dbReference type="PANTHER" id="PTHR43699:SF1">
    <property type="entry name" value="3-DEHYDROQUINATE DEHYDRATASE"/>
    <property type="match status" value="1"/>
</dbReference>
<keyword evidence="2 5" id="KW-0057">Aromatic amino acid biosynthesis</keyword>
<feature type="binding site" evidence="5">
    <location>
        <position position="231"/>
    </location>
    <ligand>
        <name>3-dehydroquinate</name>
        <dbReference type="ChEBI" id="CHEBI:32364"/>
    </ligand>
</feature>
<comment type="caution">
    <text evidence="6">The sequence shown here is derived from an EMBL/GenBank/DDBJ whole genome shotgun (WGS) entry which is preliminary data.</text>
</comment>
<dbReference type="eggNOG" id="COG0710">
    <property type="taxonomic scope" value="Bacteria"/>
</dbReference>
<comment type="subunit">
    <text evidence="5">Homodimer.</text>
</comment>
<dbReference type="InterPro" id="IPR013785">
    <property type="entry name" value="Aldolase_TIM"/>
</dbReference>
<dbReference type="HOGENOM" id="CLU_064444_0_0_9"/>
<dbReference type="CDD" id="cd00502">
    <property type="entry name" value="DHQase_I"/>
    <property type="match status" value="1"/>
</dbReference>
<dbReference type="NCBIfam" id="TIGR01093">
    <property type="entry name" value="aroD"/>
    <property type="match status" value="1"/>
</dbReference>
<comment type="pathway">
    <text evidence="5">Metabolic intermediate biosynthesis; chorismate biosynthesis; chorismate from D-erythrose 4-phosphate and phosphoenolpyruvate: step 3/7.</text>
</comment>
<dbReference type="GO" id="GO:0009423">
    <property type="term" value="P:chorismate biosynthetic process"/>
    <property type="evidence" value="ECO:0007669"/>
    <property type="project" value="UniProtKB-UniRule"/>
</dbReference>
<evidence type="ECO:0000256" key="5">
    <source>
        <dbReference type="HAMAP-Rule" id="MF_00214"/>
    </source>
</evidence>
<dbReference type="Proteomes" id="UP000013785">
    <property type="component" value="Unassembled WGS sequence"/>
</dbReference>
<dbReference type="OrthoDB" id="9813659at2"/>
<evidence type="ECO:0000313" key="6">
    <source>
        <dbReference type="EMBL" id="EOL41887.1"/>
    </source>
</evidence>
<dbReference type="FunFam" id="3.20.20.70:FF:000047">
    <property type="entry name" value="3-dehydroquinate dehydratase"/>
    <property type="match status" value="1"/>
</dbReference>
<comment type="caution">
    <text evidence="5">Lacks conserved residue(s) required for the propagation of feature annotation.</text>
</comment>
<name>R3W2K1_9ENTE</name>
<dbReference type="GO" id="GO:0046279">
    <property type="term" value="P:3,4-dihydroxybenzoate biosynthetic process"/>
    <property type="evidence" value="ECO:0007669"/>
    <property type="project" value="UniProtKB-ARBA"/>
</dbReference>
<organism evidence="6 7">
    <name type="scientific">Enterococcus phoeniculicola ATCC BAA-412</name>
    <dbReference type="NCBI Taxonomy" id="1158610"/>
    <lineage>
        <taxon>Bacteria</taxon>
        <taxon>Bacillati</taxon>
        <taxon>Bacillota</taxon>
        <taxon>Bacilli</taxon>
        <taxon>Lactobacillales</taxon>
        <taxon>Enterococcaceae</taxon>
        <taxon>Enterococcus</taxon>
    </lineage>
</organism>
<feature type="active site" description="Schiff-base intermediate with substrate" evidence="5">
    <location>
        <position position="169"/>
    </location>
</feature>
<comment type="function">
    <text evidence="5">Involved in the third step of the chorismate pathway, which leads to the biosynthesis of aromatic amino acids. Catalyzes the cis-dehydration of 3-dehydroquinate (DHQ) and introduces the first double bond of the aromatic ring to yield 3-dehydroshikimate.</text>
</comment>
<gene>
    <name evidence="5" type="primary">aroD</name>
    <name evidence="6" type="ORF">UC3_02235</name>
</gene>
<protein>
    <recommendedName>
        <fullName evidence="5">3-dehydroquinate dehydratase</fullName>
        <shortName evidence="5">3-dehydroquinase</shortName>
        <ecNumber evidence="5">4.2.1.10</ecNumber>
    </recommendedName>
    <alternativeName>
        <fullName evidence="5">Type I DHQase</fullName>
    </alternativeName>
    <alternativeName>
        <fullName evidence="5">Type I dehydroquinase</fullName>
        <shortName evidence="5">DHQ1</shortName>
    </alternativeName>
</protein>
<dbReference type="Gene3D" id="3.20.20.70">
    <property type="entry name" value="Aldolase class I"/>
    <property type="match status" value="1"/>
</dbReference>
<comment type="catalytic activity">
    <reaction evidence="1 5">
        <text>3-dehydroquinate = 3-dehydroshikimate + H2O</text>
        <dbReference type="Rhea" id="RHEA:21096"/>
        <dbReference type="ChEBI" id="CHEBI:15377"/>
        <dbReference type="ChEBI" id="CHEBI:16630"/>
        <dbReference type="ChEBI" id="CHEBI:32364"/>
        <dbReference type="EC" id="4.2.1.10"/>
    </reaction>
</comment>
<comment type="similarity">
    <text evidence="5">Belongs to the type-I 3-dehydroquinase family.</text>
</comment>
<keyword evidence="5" id="KW-0028">Amino-acid biosynthesis</keyword>
<dbReference type="InterPro" id="IPR001381">
    <property type="entry name" value="DHquinase_I"/>
</dbReference>
<evidence type="ECO:0000256" key="3">
    <source>
        <dbReference type="ARBA" id="ARBA00023239"/>
    </source>
</evidence>
<dbReference type="Pfam" id="PF01487">
    <property type="entry name" value="DHquinase_I"/>
    <property type="match status" value="1"/>
</dbReference>
<dbReference type="InterPro" id="IPR050146">
    <property type="entry name" value="Type-I_3-dehydroquinase"/>
</dbReference>
<keyword evidence="3 5" id="KW-0456">Lyase</keyword>
<dbReference type="GO" id="GO:0009073">
    <property type="term" value="P:aromatic amino acid family biosynthetic process"/>
    <property type="evidence" value="ECO:0007669"/>
    <property type="project" value="UniProtKB-KW"/>
</dbReference>
<sequence>MRTVTVEDVTIGEGLPKLIVPLVGQTSEELIKESEFISQLPCDIVEWRVDFYEKVLDFSIVSSFSKTIKKAIKKPLLITFRSKKEGGEKELPTEQYFQLYQEIIQNGQCDLLDIELFMPEKEVSETIALAHQKGIKVIMCNHEFHHTPSMEEILSRLQKMQDKNADICKLAVMPNTPEDVLTLLTATETMYREYADRPIITMSMGALGMVSRITGELTGSSATFGSAVKASAPGQIPIGELKEMIETLKLS</sequence>
<dbReference type="UniPathway" id="UPA00053">
    <property type="reaction ID" value="UER00086"/>
</dbReference>
<dbReference type="HAMAP" id="MF_00214">
    <property type="entry name" value="AroD"/>
    <property type="match status" value="1"/>
</dbReference>
<dbReference type="GO" id="GO:0008652">
    <property type="term" value="P:amino acid biosynthetic process"/>
    <property type="evidence" value="ECO:0007669"/>
    <property type="project" value="UniProtKB-KW"/>
</dbReference>
<dbReference type="RefSeq" id="WP_010768879.1">
    <property type="nucleotide sequence ID" value="NZ_ASWE01000001.1"/>
</dbReference>
<proteinExistence type="inferred from homology"/>
<dbReference type="PANTHER" id="PTHR43699">
    <property type="entry name" value="3-DEHYDROQUINATE DEHYDRATASE"/>
    <property type="match status" value="1"/>
</dbReference>
<feature type="active site" description="Proton donor/acceptor" evidence="5">
    <location>
        <position position="142"/>
    </location>
</feature>
<dbReference type="EC" id="4.2.1.10" evidence="5"/>
<evidence type="ECO:0000313" key="7">
    <source>
        <dbReference type="Proteomes" id="UP000013785"/>
    </source>
</evidence>
<dbReference type="SUPFAM" id="SSF51569">
    <property type="entry name" value="Aldolase"/>
    <property type="match status" value="1"/>
</dbReference>
<dbReference type="STRING" id="154621.RV11_GL001549"/>
<dbReference type="EMBL" id="AJAT01000017">
    <property type="protein sequence ID" value="EOL41887.1"/>
    <property type="molecule type" value="Genomic_DNA"/>
</dbReference>
<feature type="binding site" evidence="5">
    <location>
        <begin position="46"/>
        <end position="48"/>
    </location>
    <ligand>
        <name>3-dehydroquinate</name>
        <dbReference type="ChEBI" id="CHEBI:32364"/>
    </ligand>
</feature>
<evidence type="ECO:0000256" key="1">
    <source>
        <dbReference type="ARBA" id="ARBA00001864"/>
    </source>
</evidence>
<keyword evidence="4 5" id="KW-0704">Schiff base</keyword>
<dbReference type="AlphaFoldDB" id="R3W2K1"/>
<feature type="binding site" evidence="5">
    <location>
        <position position="235"/>
    </location>
    <ligand>
        <name>3-dehydroquinate</name>
        <dbReference type="ChEBI" id="CHEBI:32364"/>
    </ligand>
</feature>
<dbReference type="PATRIC" id="fig|1158610.3.peg.2210"/>
<dbReference type="GO" id="GO:0003855">
    <property type="term" value="F:3-dehydroquinate dehydratase activity"/>
    <property type="evidence" value="ECO:0007669"/>
    <property type="project" value="UniProtKB-UniRule"/>
</dbReference>
<evidence type="ECO:0000256" key="4">
    <source>
        <dbReference type="ARBA" id="ARBA00023270"/>
    </source>
</evidence>
<keyword evidence="7" id="KW-1185">Reference proteome</keyword>
<feature type="binding site" evidence="5">
    <location>
        <position position="212"/>
    </location>
    <ligand>
        <name>3-dehydroquinate</name>
        <dbReference type="ChEBI" id="CHEBI:32364"/>
    </ligand>
</feature>
<reference evidence="6 7" key="1">
    <citation type="submission" date="2013-02" db="EMBL/GenBank/DDBJ databases">
        <title>The Genome Sequence of Enterococcus phoeniculicola BAA-412.</title>
        <authorList>
            <consortium name="The Broad Institute Genome Sequencing Platform"/>
            <consortium name="The Broad Institute Genome Sequencing Center for Infectious Disease"/>
            <person name="Earl A.M."/>
            <person name="Gilmore M.S."/>
            <person name="Lebreton F."/>
            <person name="Walker B."/>
            <person name="Young S.K."/>
            <person name="Zeng Q."/>
            <person name="Gargeya S."/>
            <person name="Fitzgerald M."/>
            <person name="Haas B."/>
            <person name="Abouelleil A."/>
            <person name="Alvarado L."/>
            <person name="Arachchi H.M."/>
            <person name="Berlin A.M."/>
            <person name="Chapman S.B."/>
            <person name="Dewar J."/>
            <person name="Goldberg J."/>
            <person name="Griggs A."/>
            <person name="Gujja S."/>
            <person name="Hansen M."/>
            <person name="Howarth C."/>
            <person name="Imamovic A."/>
            <person name="Larimer J."/>
            <person name="McCowan C."/>
            <person name="Murphy C."/>
            <person name="Neiman D."/>
            <person name="Pearson M."/>
            <person name="Priest M."/>
            <person name="Roberts A."/>
            <person name="Saif S."/>
            <person name="Shea T."/>
            <person name="Sisk P."/>
            <person name="Sykes S."/>
            <person name="Wortman J."/>
            <person name="Nusbaum C."/>
            <person name="Birren B."/>
        </authorList>
    </citation>
    <scope>NUCLEOTIDE SEQUENCE [LARGE SCALE GENOMIC DNA]</scope>
    <source>
        <strain evidence="6 7">ATCC BAA-412</strain>
    </source>
</reference>
<accession>R3W2K1</accession>
<evidence type="ECO:0000256" key="2">
    <source>
        <dbReference type="ARBA" id="ARBA00023141"/>
    </source>
</evidence>
<feature type="binding site" evidence="5">
    <location>
        <position position="81"/>
    </location>
    <ligand>
        <name>3-dehydroquinate</name>
        <dbReference type="ChEBI" id="CHEBI:32364"/>
    </ligand>
</feature>